<organism evidence="2 3">
    <name type="scientific">Verminephrobacter eiseniae (strain EF01-2)</name>
    <dbReference type="NCBI Taxonomy" id="391735"/>
    <lineage>
        <taxon>Bacteria</taxon>
        <taxon>Pseudomonadati</taxon>
        <taxon>Pseudomonadota</taxon>
        <taxon>Betaproteobacteria</taxon>
        <taxon>Burkholderiales</taxon>
        <taxon>Comamonadaceae</taxon>
        <taxon>Verminephrobacter</taxon>
    </lineage>
</organism>
<keyword evidence="3" id="KW-1185">Reference proteome</keyword>
<protein>
    <submittedName>
        <fullName evidence="2">Uncharacterized protein</fullName>
    </submittedName>
</protein>
<dbReference type="Proteomes" id="UP000000374">
    <property type="component" value="Chromosome"/>
</dbReference>
<dbReference type="EMBL" id="CP000542">
    <property type="protein sequence ID" value="ABM59385.1"/>
    <property type="molecule type" value="Genomic_DNA"/>
</dbReference>
<feature type="compositionally biased region" description="Polar residues" evidence="1">
    <location>
        <begin position="138"/>
        <end position="150"/>
    </location>
</feature>
<evidence type="ECO:0000313" key="3">
    <source>
        <dbReference type="Proteomes" id="UP000000374"/>
    </source>
</evidence>
<feature type="region of interest" description="Disordered" evidence="1">
    <location>
        <begin position="132"/>
        <end position="175"/>
    </location>
</feature>
<evidence type="ECO:0000313" key="2">
    <source>
        <dbReference type="EMBL" id="ABM59385.1"/>
    </source>
</evidence>
<proteinExistence type="predicted"/>
<dbReference type="KEGG" id="vei:Veis_3669"/>
<dbReference type="HOGENOM" id="CLU_1354126_0_0_4"/>
<evidence type="ECO:0000256" key="1">
    <source>
        <dbReference type="SAM" id="MobiDB-lite"/>
    </source>
</evidence>
<gene>
    <name evidence="2" type="ordered locus">Veis_3669</name>
</gene>
<dbReference type="RefSeq" id="WP_011811375.1">
    <property type="nucleotide sequence ID" value="NC_008786.1"/>
</dbReference>
<dbReference type="GeneID" id="76462062"/>
<sequence>MPAPLAFRPDGIDLHGQARTLIVGIVAGIALTVLYQNATGLNAGQALPAEVAIAPGQAPAQAAIPAQYQQIIDTSPGLPVLPAPHAVALSIEDTKAAVQEKKVDDANAGGVHVVIRKRQVPQTVAPAIEANPAEKPAQATSQEPLDQATPSAGPVKLQAAPVEPVQAPQKSTPDLRIIQQQPDGLLVRIGNQVRFIEAGAKR</sequence>
<dbReference type="STRING" id="391735.Veis_3669"/>
<name>A1WP28_VEREI</name>
<dbReference type="AlphaFoldDB" id="A1WP28"/>
<accession>A1WP28</accession>
<reference evidence="3" key="1">
    <citation type="submission" date="2006-12" db="EMBL/GenBank/DDBJ databases">
        <title>Complete sequence of chromosome 1 of Verminephrobacter eiseniae EF01-2.</title>
        <authorList>
            <person name="Copeland A."/>
            <person name="Lucas S."/>
            <person name="Lapidus A."/>
            <person name="Barry K."/>
            <person name="Detter J.C."/>
            <person name="Glavina del Rio T."/>
            <person name="Dalin E."/>
            <person name="Tice H."/>
            <person name="Pitluck S."/>
            <person name="Chertkov O."/>
            <person name="Brettin T."/>
            <person name="Bruce D."/>
            <person name="Han C."/>
            <person name="Tapia R."/>
            <person name="Gilna P."/>
            <person name="Schmutz J."/>
            <person name="Larimer F."/>
            <person name="Land M."/>
            <person name="Hauser L."/>
            <person name="Kyrpides N."/>
            <person name="Kim E."/>
            <person name="Stahl D."/>
            <person name="Richardson P."/>
        </authorList>
    </citation>
    <scope>NUCLEOTIDE SEQUENCE [LARGE SCALE GENOMIC DNA]</scope>
    <source>
        <strain evidence="3">EF01-2</strain>
    </source>
</reference>